<reference evidence="3 4" key="1">
    <citation type="submission" date="2021-01" db="EMBL/GenBank/DDBJ databases">
        <title>Actinoplanes sp. nov. LDG1-06 isolated from lichen.</title>
        <authorList>
            <person name="Saeng-In P."/>
            <person name="Phongsopitanun W."/>
            <person name="Kanchanasin P."/>
            <person name="Yuki M."/>
            <person name="Kudo T."/>
            <person name="Ohkuma M."/>
            <person name="Tanasupawat S."/>
        </authorList>
    </citation>
    <scope>NUCLEOTIDE SEQUENCE [LARGE SCALE GENOMIC DNA]</scope>
    <source>
        <strain evidence="3 4">LDG1-06</strain>
    </source>
</reference>
<feature type="transmembrane region" description="Helical" evidence="2">
    <location>
        <begin position="279"/>
        <end position="300"/>
    </location>
</feature>
<keyword evidence="2" id="KW-1133">Transmembrane helix</keyword>
<feature type="transmembrane region" description="Helical" evidence="2">
    <location>
        <begin position="166"/>
        <end position="188"/>
    </location>
</feature>
<accession>A0ABS2A4N9</accession>
<feature type="transmembrane region" description="Helical" evidence="2">
    <location>
        <begin position="218"/>
        <end position="239"/>
    </location>
</feature>
<proteinExistence type="predicted"/>
<feature type="region of interest" description="Disordered" evidence="1">
    <location>
        <begin position="306"/>
        <end position="354"/>
    </location>
</feature>
<evidence type="ECO:0000313" key="4">
    <source>
        <dbReference type="Proteomes" id="UP000632138"/>
    </source>
</evidence>
<dbReference type="InterPro" id="IPR008526">
    <property type="entry name" value="YedI"/>
</dbReference>
<name>A0ABS2A4N9_9ACTN</name>
<evidence type="ECO:0000313" key="3">
    <source>
        <dbReference type="EMBL" id="MBM2614801.1"/>
    </source>
</evidence>
<protein>
    <submittedName>
        <fullName evidence="3">DUF808 domain-containing protein</fullName>
    </submittedName>
</protein>
<keyword evidence="2" id="KW-0472">Membrane</keyword>
<dbReference type="Pfam" id="PF05661">
    <property type="entry name" value="DUF808"/>
    <property type="match status" value="1"/>
</dbReference>
<evidence type="ECO:0000256" key="2">
    <source>
        <dbReference type="SAM" id="Phobius"/>
    </source>
</evidence>
<dbReference type="PIRSF" id="PIRSF016660">
    <property type="entry name" value="YedI"/>
    <property type="match status" value="1"/>
</dbReference>
<dbReference type="Proteomes" id="UP000632138">
    <property type="component" value="Unassembled WGS sequence"/>
</dbReference>
<dbReference type="RefSeq" id="WP_203374662.1">
    <property type="nucleotide sequence ID" value="NZ_JAENHP010000001.1"/>
</dbReference>
<feature type="transmembrane region" description="Helical" evidence="2">
    <location>
        <begin position="76"/>
        <end position="94"/>
    </location>
</feature>
<dbReference type="PANTHER" id="PTHR30503:SF3">
    <property type="entry name" value="INNER MEMBRANE PROTEIN YEDI"/>
    <property type="match status" value="1"/>
</dbReference>
<gene>
    <name evidence="3" type="ORF">JIG36_04425</name>
</gene>
<dbReference type="PANTHER" id="PTHR30503">
    <property type="entry name" value="INNER MEMBRANE PROTEIN YEDI"/>
    <property type="match status" value="1"/>
</dbReference>
<comment type="caution">
    <text evidence="3">The sequence shown here is derived from an EMBL/GenBank/DDBJ whole genome shotgun (WGS) entry which is preliminary data.</text>
</comment>
<keyword evidence="4" id="KW-1185">Reference proteome</keyword>
<sequence>MAGGLVALLDDVAVLARAAAASIDDVGVAAAKAGAKAAGVVIDDAAVTPQYVQGLAASRELPIIKRIAIGSLRNKFLIILPAILLLSQFVPWLLTPILMLGGAYLCYEGAEKVWAKVSGHAAHDDEAAKDEKTLVSGAVRTDLILSAEIMVITLNEVIDEPFWSRLAILALVALVMTVVVYGAVGLIVKMDDAGLRLSQGPGPIAGFGRGLVKAMPKVLTTLTVVGTAAMLWVGGHILLVGTDELGLHFLYEAVHHMEEAAHDATGALGGVVGWLVNTIFSAILGLIVGALIVVVMTYTIHRRKPGAEHEAEKPAAPAEPPATPADQATKPVEKPATSVEKAEKPEDATEPEAH</sequence>
<feature type="compositionally biased region" description="Basic and acidic residues" evidence="1">
    <location>
        <begin position="340"/>
        <end position="354"/>
    </location>
</feature>
<keyword evidence="2" id="KW-0812">Transmembrane</keyword>
<dbReference type="EMBL" id="JAENHP010000001">
    <property type="protein sequence ID" value="MBM2614801.1"/>
    <property type="molecule type" value="Genomic_DNA"/>
</dbReference>
<organism evidence="3 4">
    <name type="scientific">Paractinoplanes ovalisporus</name>
    <dbReference type="NCBI Taxonomy" id="2810368"/>
    <lineage>
        <taxon>Bacteria</taxon>
        <taxon>Bacillati</taxon>
        <taxon>Actinomycetota</taxon>
        <taxon>Actinomycetes</taxon>
        <taxon>Micromonosporales</taxon>
        <taxon>Micromonosporaceae</taxon>
        <taxon>Paractinoplanes</taxon>
    </lineage>
</organism>
<evidence type="ECO:0000256" key="1">
    <source>
        <dbReference type="SAM" id="MobiDB-lite"/>
    </source>
</evidence>